<name>A0ABR2V483_9PEZI</name>
<feature type="transmembrane region" description="Helical" evidence="2">
    <location>
        <begin position="135"/>
        <end position="161"/>
    </location>
</feature>
<feature type="compositionally biased region" description="Low complexity" evidence="1">
    <location>
        <begin position="178"/>
        <end position="203"/>
    </location>
</feature>
<dbReference type="Proteomes" id="UP001408356">
    <property type="component" value="Unassembled WGS sequence"/>
</dbReference>
<dbReference type="Gene3D" id="3.50.4.10">
    <property type="entry name" value="Hepatocyte Growth Factor"/>
    <property type="match status" value="1"/>
</dbReference>
<feature type="region of interest" description="Disordered" evidence="1">
    <location>
        <begin position="1"/>
        <end position="44"/>
    </location>
</feature>
<evidence type="ECO:0008006" key="5">
    <source>
        <dbReference type="Google" id="ProtNLM"/>
    </source>
</evidence>
<feature type="compositionally biased region" description="Low complexity" evidence="1">
    <location>
        <begin position="1"/>
        <end position="15"/>
    </location>
</feature>
<feature type="region of interest" description="Disordered" evidence="1">
    <location>
        <begin position="169"/>
        <end position="203"/>
    </location>
</feature>
<keyword evidence="2" id="KW-0472">Membrane</keyword>
<protein>
    <recommendedName>
        <fullName evidence="5">Apple domain-containing protein</fullName>
    </recommendedName>
</protein>
<reference evidence="3 4" key="1">
    <citation type="journal article" date="2024" name="J. Plant Pathol.">
        <title>Sequence and assembly of the genome of Seiridium unicorne, isolate CBS 538.82, causal agent of cypress canker disease.</title>
        <authorList>
            <person name="Scali E."/>
            <person name="Rocca G.D."/>
            <person name="Danti R."/>
            <person name="Garbelotto M."/>
            <person name="Barberini S."/>
            <person name="Baroncelli R."/>
            <person name="Emiliani G."/>
        </authorList>
    </citation>
    <scope>NUCLEOTIDE SEQUENCE [LARGE SCALE GENOMIC DNA]</scope>
    <source>
        <strain evidence="3 4">BM-138-508</strain>
    </source>
</reference>
<proteinExistence type="predicted"/>
<dbReference type="EMBL" id="JARVKF010000190">
    <property type="protein sequence ID" value="KAK9421260.1"/>
    <property type="molecule type" value="Genomic_DNA"/>
</dbReference>
<accession>A0ABR2V483</accession>
<evidence type="ECO:0000313" key="4">
    <source>
        <dbReference type="Proteomes" id="UP001408356"/>
    </source>
</evidence>
<gene>
    <name evidence="3" type="ORF">SUNI508_05798</name>
</gene>
<evidence type="ECO:0000256" key="1">
    <source>
        <dbReference type="SAM" id="MobiDB-lite"/>
    </source>
</evidence>
<evidence type="ECO:0000313" key="3">
    <source>
        <dbReference type="EMBL" id="KAK9421260.1"/>
    </source>
</evidence>
<sequence>MAYEQPYRQQYPYGQQHGGAGYGNWNEQGAQSQPPPAAGYAEWDNTSHPLVVPQWHQPPSAATAEGIDRAHQWVANHHAVDMSPPPTAKTPFTDYSTEGGATVGAYPFYSAEAVQSLPPPPQKPADRICGVKRSVFLIIMAIGAFVLVVGIATGLGVGLALSRNSATTATAPAQTRLSSSPTPTQPTQTTTTSATTTKVSPTPSFTGTVASGPIHCPSDNGTVYISKITSKPFNIECGHDYNSKDGAKDLSHQATTTMADCVDICGSKSTCVGAGWGVYQGISTCWLKSAVGEPNDSKNWYFARLQSLD</sequence>
<comment type="caution">
    <text evidence="3">The sequence shown here is derived from an EMBL/GenBank/DDBJ whole genome shotgun (WGS) entry which is preliminary data.</text>
</comment>
<keyword evidence="4" id="KW-1185">Reference proteome</keyword>
<keyword evidence="2" id="KW-0812">Transmembrane</keyword>
<organism evidence="3 4">
    <name type="scientific">Seiridium unicorne</name>
    <dbReference type="NCBI Taxonomy" id="138068"/>
    <lineage>
        <taxon>Eukaryota</taxon>
        <taxon>Fungi</taxon>
        <taxon>Dikarya</taxon>
        <taxon>Ascomycota</taxon>
        <taxon>Pezizomycotina</taxon>
        <taxon>Sordariomycetes</taxon>
        <taxon>Xylariomycetidae</taxon>
        <taxon>Amphisphaeriales</taxon>
        <taxon>Sporocadaceae</taxon>
        <taxon>Seiridium</taxon>
    </lineage>
</organism>
<keyword evidence="2" id="KW-1133">Transmembrane helix</keyword>
<evidence type="ECO:0000256" key="2">
    <source>
        <dbReference type="SAM" id="Phobius"/>
    </source>
</evidence>